<reference evidence="1 2" key="1">
    <citation type="journal article" date="2021" name="Elife">
        <title>Chloroplast acquisition without the gene transfer in kleptoplastic sea slugs, Plakobranchus ocellatus.</title>
        <authorList>
            <person name="Maeda T."/>
            <person name="Takahashi S."/>
            <person name="Yoshida T."/>
            <person name="Shimamura S."/>
            <person name="Takaki Y."/>
            <person name="Nagai Y."/>
            <person name="Toyoda A."/>
            <person name="Suzuki Y."/>
            <person name="Arimoto A."/>
            <person name="Ishii H."/>
            <person name="Satoh N."/>
            <person name="Nishiyama T."/>
            <person name="Hasebe M."/>
            <person name="Maruyama T."/>
            <person name="Minagawa J."/>
            <person name="Obokata J."/>
            <person name="Shigenobu S."/>
        </authorList>
    </citation>
    <scope>NUCLEOTIDE SEQUENCE [LARGE SCALE GENOMIC DNA]</scope>
</reference>
<dbReference type="Proteomes" id="UP000735302">
    <property type="component" value="Unassembled WGS sequence"/>
</dbReference>
<organism evidence="1 2">
    <name type="scientific">Plakobranchus ocellatus</name>
    <dbReference type="NCBI Taxonomy" id="259542"/>
    <lineage>
        <taxon>Eukaryota</taxon>
        <taxon>Metazoa</taxon>
        <taxon>Spiralia</taxon>
        <taxon>Lophotrochozoa</taxon>
        <taxon>Mollusca</taxon>
        <taxon>Gastropoda</taxon>
        <taxon>Heterobranchia</taxon>
        <taxon>Euthyneura</taxon>
        <taxon>Panpulmonata</taxon>
        <taxon>Sacoglossa</taxon>
        <taxon>Placobranchoidea</taxon>
        <taxon>Plakobranchidae</taxon>
        <taxon>Plakobranchus</taxon>
    </lineage>
</organism>
<accession>A0AAV4CE36</accession>
<comment type="caution">
    <text evidence="1">The sequence shown here is derived from an EMBL/GenBank/DDBJ whole genome shotgun (WGS) entry which is preliminary data.</text>
</comment>
<name>A0AAV4CE36_9GAST</name>
<keyword evidence="2" id="KW-1185">Reference proteome</keyword>
<dbReference type="EMBL" id="BLXT01006136">
    <property type="protein sequence ID" value="GFO29218.1"/>
    <property type="molecule type" value="Genomic_DNA"/>
</dbReference>
<evidence type="ECO:0000313" key="2">
    <source>
        <dbReference type="Proteomes" id="UP000735302"/>
    </source>
</evidence>
<gene>
    <name evidence="1" type="ORF">PoB_005572300</name>
</gene>
<evidence type="ECO:0000313" key="1">
    <source>
        <dbReference type="EMBL" id="GFO29218.1"/>
    </source>
</evidence>
<dbReference type="AlphaFoldDB" id="A0AAV4CE36"/>
<proteinExistence type="predicted"/>
<sequence>MIGGVGGTVASESALTSAGTLLSRVRTPPPAPCPDGGPESLRSPCCVLALHKNQTSSHLMITTALIQSLITYVSNVNLVKRAAFSLL</sequence>
<protein>
    <submittedName>
        <fullName evidence="1">Uncharacterized protein</fullName>
    </submittedName>
</protein>